<reference evidence="4" key="1">
    <citation type="submission" date="2016-10" db="EMBL/GenBank/DDBJ databases">
        <authorList>
            <person name="Varghese N."/>
            <person name="Submissions S."/>
        </authorList>
    </citation>
    <scope>NUCLEOTIDE SEQUENCE [LARGE SCALE GENOMIC DNA]</scope>
    <source>
        <strain evidence="4">DSM 44945</strain>
    </source>
</reference>
<evidence type="ECO:0000256" key="1">
    <source>
        <dbReference type="SAM" id="Coils"/>
    </source>
</evidence>
<dbReference type="SUPFAM" id="SSF101697">
    <property type="entry name" value="Hypothetical protein YfhH"/>
    <property type="match status" value="1"/>
</dbReference>
<evidence type="ECO:0000313" key="4">
    <source>
        <dbReference type="Proteomes" id="UP000198661"/>
    </source>
</evidence>
<dbReference type="Gene3D" id="1.10.287.880">
    <property type="entry name" value="Hypothetical protein YfhH domain"/>
    <property type="match status" value="1"/>
</dbReference>
<protein>
    <recommendedName>
        <fullName evidence="2">Resolvase/invertase-type recombinase catalytic domain-containing protein</fullName>
    </recommendedName>
</protein>
<dbReference type="Gene3D" id="2.30.30.340">
    <property type="entry name" value="Hypothetical protein YfhH like domains"/>
    <property type="match status" value="1"/>
</dbReference>
<dbReference type="PROSITE" id="PS51736">
    <property type="entry name" value="RECOMBINASES_3"/>
    <property type="match status" value="1"/>
</dbReference>
<organism evidence="3 4">
    <name type="scientific">Planifilum fulgidum</name>
    <dbReference type="NCBI Taxonomy" id="201973"/>
    <lineage>
        <taxon>Bacteria</taxon>
        <taxon>Bacillati</taxon>
        <taxon>Bacillota</taxon>
        <taxon>Bacilli</taxon>
        <taxon>Bacillales</taxon>
        <taxon>Thermoactinomycetaceae</taxon>
        <taxon>Planifilum</taxon>
    </lineage>
</organism>
<evidence type="ECO:0000313" key="3">
    <source>
        <dbReference type="EMBL" id="SFG17727.1"/>
    </source>
</evidence>
<dbReference type="EMBL" id="FOOK01000019">
    <property type="protein sequence ID" value="SFG17727.1"/>
    <property type="molecule type" value="Genomic_DNA"/>
</dbReference>
<keyword evidence="4" id="KW-1185">Reference proteome</keyword>
<evidence type="ECO:0000259" key="2">
    <source>
        <dbReference type="PROSITE" id="PS51736"/>
    </source>
</evidence>
<dbReference type="InterPro" id="IPR014938">
    <property type="entry name" value="YfhH-like"/>
</dbReference>
<dbReference type="RefSeq" id="WP_177199115.1">
    <property type="nucleotide sequence ID" value="NZ_FOOK01000019.1"/>
</dbReference>
<dbReference type="STRING" id="201973.SAMN04488025_11933"/>
<dbReference type="GO" id="GO:0000150">
    <property type="term" value="F:DNA strand exchange activity"/>
    <property type="evidence" value="ECO:0007669"/>
    <property type="project" value="InterPro"/>
</dbReference>
<dbReference type="Proteomes" id="UP000198661">
    <property type="component" value="Unassembled WGS sequence"/>
</dbReference>
<dbReference type="AlphaFoldDB" id="A0A1I2PUM4"/>
<dbReference type="InterPro" id="IPR006119">
    <property type="entry name" value="Resolv_N"/>
</dbReference>
<dbReference type="InterPro" id="IPR036289">
    <property type="entry name" value="YfhH"/>
</dbReference>
<sequence>MRLFSEMNREELRREIERLEEEMRRARRNGFVSELEILRQRINLAKSYLTDPNQIRPGAKYEVEGSDKPFFVEYLRGVMAWGHWEGDAEPVALPIGILKPLGPED</sequence>
<keyword evidence="1" id="KW-0175">Coiled coil</keyword>
<dbReference type="Pfam" id="PF08838">
    <property type="entry name" value="DUF1811"/>
    <property type="match status" value="1"/>
</dbReference>
<name>A0A1I2PUM4_9BACL</name>
<feature type="domain" description="Resolvase/invertase-type recombinase catalytic" evidence="2">
    <location>
        <begin position="1"/>
        <end position="30"/>
    </location>
</feature>
<dbReference type="GO" id="GO:0003677">
    <property type="term" value="F:DNA binding"/>
    <property type="evidence" value="ECO:0007669"/>
    <property type="project" value="InterPro"/>
</dbReference>
<accession>A0A1I2PUM4</accession>
<feature type="coiled-coil region" evidence="1">
    <location>
        <begin position="2"/>
        <end position="29"/>
    </location>
</feature>
<proteinExistence type="predicted"/>
<gene>
    <name evidence="3" type="ORF">SAMN04488025_11933</name>
</gene>